<dbReference type="AlphaFoldDB" id="C7JET4"/>
<dbReference type="Pfam" id="PF16078">
    <property type="entry name" value="2-oxogl_dehyd_N"/>
    <property type="match status" value="1"/>
</dbReference>
<feature type="domain" description="Transketolase-like pyrimidine-binding" evidence="12">
    <location>
        <begin position="654"/>
        <end position="847"/>
    </location>
</feature>
<dbReference type="GO" id="GO:0005829">
    <property type="term" value="C:cytosol"/>
    <property type="evidence" value="ECO:0007669"/>
    <property type="project" value="TreeGrafter"/>
</dbReference>
<dbReference type="Gene3D" id="1.10.287.1150">
    <property type="entry name" value="TPP helical domain"/>
    <property type="match status" value="1"/>
</dbReference>
<protein>
    <recommendedName>
        <fullName evidence="6">2-oxoglutarate dehydrogenase E1 component</fullName>
        <ecNumber evidence="5">1.2.4.2</ecNumber>
    </recommendedName>
    <alternativeName>
        <fullName evidence="10">Alpha-ketoglutarate dehydrogenase</fullName>
    </alternativeName>
</protein>
<dbReference type="SMART" id="SM00861">
    <property type="entry name" value="Transket_pyr"/>
    <property type="match status" value="1"/>
</dbReference>
<dbReference type="KEGG" id="apt:APA01_07660"/>
<gene>
    <name evidence="13" type="ordered locus">APA01_07660</name>
</gene>
<comment type="cofactor">
    <cofactor evidence="1">
        <name>thiamine diphosphate</name>
        <dbReference type="ChEBI" id="CHEBI:58937"/>
    </cofactor>
</comment>
<evidence type="ECO:0000256" key="2">
    <source>
        <dbReference type="ARBA" id="ARBA00003906"/>
    </source>
</evidence>
<feature type="region of interest" description="Disordered" evidence="11">
    <location>
        <begin position="110"/>
        <end position="131"/>
    </location>
</feature>
<evidence type="ECO:0000256" key="9">
    <source>
        <dbReference type="ARBA" id="ARBA00023152"/>
    </source>
</evidence>
<name>C7JET4_ACEP3</name>
<dbReference type="Gene3D" id="3.40.50.970">
    <property type="match status" value="1"/>
</dbReference>
<dbReference type="InterPro" id="IPR032106">
    <property type="entry name" value="2-oxogl_dehyd_N"/>
</dbReference>
<dbReference type="Gene3D" id="3.40.50.12470">
    <property type="match status" value="1"/>
</dbReference>
<dbReference type="Pfam" id="PF00676">
    <property type="entry name" value="E1_dh"/>
    <property type="match status" value="1"/>
</dbReference>
<evidence type="ECO:0000313" key="13">
    <source>
        <dbReference type="EMBL" id="BAH98914.1"/>
    </source>
</evidence>
<comment type="similarity">
    <text evidence="3">Belongs to the alpha-ketoglutarate dehydrogenase family.</text>
</comment>
<dbReference type="eggNOG" id="COG0567">
    <property type="taxonomic scope" value="Bacteria"/>
</dbReference>
<evidence type="ECO:0000256" key="7">
    <source>
        <dbReference type="ARBA" id="ARBA00023002"/>
    </source>
</evidence>
<dbReference type="GO" id="GO:0004591">
    <property type="term" value="F:oxoglutarate dehydrogenase (succinyl-transferring) activity"/>
    <property type="evidence" value="ECO:0007669"/>
    <property type="project" value="UniProtKB-EC"/>
</dbReference>
<evidence type="ECO:0000256" key="3">
    <source>
        <dbReference type="ARBA" id="ARBA00006936"/>
    </source>
</evidence>
<dbReference type="Pfam" id="PF16870">
    <property type="entry name" value="OxoGdeHyase_C"/>
    <property type="match status" value="1"/>
</dbReference>
<dbReference type="PANTHER" id="PTHR23152:SF4">
    <property type="entry name" value="2-OXOADIPATE DEHYDROGENASE COMPLEX COMPONENT E1"/>
    <property type="match status" value="1"/>
</dbReference>
<evidence type="ECO:0000256" key="6">
    <source>
        <dbReference type="ARBA" id="ARBA00013321"/>
    </source>
</evidence>
<dbReference type="NCBIfam" id="TIGR00239">
    <property type="entry name" value="2oxo_dh_E1"/>
    <property type="match status" value="1"/>
</dbReference>
<accession>C7JET4</accession>
<sequence>MAFRQKGHRGRSALWGGVKKKWSGLRWRTTQYLANGAYVPRGKEECEMAVSDVLATALNGANIAYLADLYAQWAKDPKSVDPSFDILFSSLGDDEAAVLKDAVGASWAPRPSIITGDEPAPAPKGKGGPAGGLAAQDSLAIARLIRAYREYGHLEASLDPLGLKVPHKTEELDPATYGFGEKDLNREVFIGSLLDPLLKGKNTAKVSEVIAALRSVYCESIGAEYMYARNHEQREWLRKRLEGDNWRAHVTVEEQKVILANLTEAEGFEAFCQKRYVGAKRFGLEGGEISIPSLHAIIDSCASQGVTSVAIGMAHRGRLNTLVNVVRKPYVAIFNEFAGGSFKPDNVEGSGDVKYHLGSSTDVDVAGKAVHISLQPNPSHLEAVDPVVCGKVRAIQDDAGDTEKRLSSLGVIIHGDAAFAGQGIVYETFAMSQLPGYRTGGTIHMVVNNQIGFTTNPECGHSGIYGTDVAKSIEAPVLHVNGDDAEAVIYVSRLAADYRQAFASDIVLDIVCYRRHGHNETDEPVFTQPVMYKAIAAHDTPHTLYAKRLVKAGVVTDDEVKAQWDAFHAKLDEDYKAAQSYKVNKADWLEGGWKGLVAAGHDPERAFPETGVALDALRKIGEAITKVPEGFNLNSKIARQLKAKANMFSTGEGFDWATGEALGFGSLLLDGHRVRLSGEDCQRGTFSQRHAVWTDQVNQTPFTPLNHIQDKQAKIEIWNSLLSEYGVVGFEYGYSVRNPQTLVLWEAQFGDFANCAQVIIDQFIASGETKWLRMSGLVMLLPHGYEGQGPEHSSARLERYLQLCAENNMFVCNITTPANYFHALRRQLKLDYRKPMILMEPKSLLRHKLAVSALADFGPGTRFKPVIGEIDDLGADNKVRRVVICSGKVYYDLLAERREKGIKDVAILRLEQLYPFPEAALAAELKRYSEADIVWCQEETENGGAWHFADRRIEAALAAAGHKAGRPQYVGRAAAASPATGLARIHAAEQADLVERALGLKKSG</sequence>
<dbReference type="GO" id="GO:0045252">
    <property type="term" value="C:oxoglutarate dehydrogenase complex"/>
    <property type="evidence" value="ECO:0007669"/>
    <property type="project" value="TreeGrafter"/>
</dbReference>
<keyword evidence="8" id="KW-0786">Thiamine pyrophosphate</keyword>
<comment type="subunit">
    <text evidence="4">Homodimer. Part of the 2-oxoglutarate dehydrogenase (OGDH) complex composed of E1 (2-oxoglutarate dehydrogenase), E2 (dihydrolipoamide succinyltransferase) and E3 (dihydrolipoamide dehydrogenase); the complex contains multiple copies of the three enzymatic components (E1, E2 and E3).</text>
</comment>
<dbReference type="SUPFAM" id="SSF52518">
    <property type="entry name" value="Thiamin diphosphate-binding fold (THDP-binding)"/>
    <property type="match status" value="2"/>
</dbReference>
<dbReference type="Proteomes" id="UP000000948">
    <property type="component" value="Chromosome"/>
</dbReference>
<evidence type="ECO:0000256" key="8">
    <source>
        <dbReference type="ARBA" id="ARBA00023052"/>
    </source>
</evidence>
<dbReference type="Pfam" id="PF02779">
    <property type="entry name" value="Transket_pyr"/>
    <property type="match status" value="1"/>
</dbReference>
<dbReference type="NCBIfam" id="NF008907">
    <property type="entry name" value="PRK12270.1"/>
    <property type="match status" value="1"/>
</dbReference>
<dbReference type="EC" id="1.2.4.2" evidence="5"/>
<keyword evidence="9" id="KW-0324">Glycolysis</keyword>
<evidence type="ECO:0000259" key="12">
    <source>
        <dbReference type="SMART" id="SM00861"/>
    </source>
</evidence>
<keyword evidence="7" id="KW-0560">Oxidoreductase</keyword>
<evidence type="ECO:0000256" key="11">
    <source>
        <dbReference type="SAM" id="MobiDB-lite"/>
    </source>
</evidence>
<evidence type="ECO:0000256" key="1">
    <source>
        <dbReference type="ARBA" id="ARBA00001964"/>
    </source>
</evidence>
<dbReference type="PIRSF" id="PIRSF000157">
    <property type="entry name" value="Oxoglu_dh_E1"/>
    <property type="match status" value="1"/>
</dbReference>
<dbReference type="GO" id="GO:0006096">
    <property type="term" value="P:glycolytic process"/>
    <property type="evidence" value="ECO:0007669"/>
    <property type="project" value="UniProtKB-KW"/>
</dbReference>
<dbReference type="InterPro" id="IPR029061">
    <property type="entry name" value="THDP-binding"/>
</dbReference>
<reference evidence="13 14" key="1">
    <citation type="journal article" date="2009" name="Nucleic Acids Res.">
        <title>Whole-genome analyses reveal genetic instability of Acetobacter pasteurianus.</title>
        <authorList>
            <person name="Azuma Y."/>
            <person name="Hosoyama A."/>
            <person name="Matsutani M."/>
            <person name="Furuya N."/>
            <person name="Horikawa H."/>
            <person name="Harada T."/>
            <person name="Hirakawa H."/>
            <person name="Kuhara S."/>
            <person name="Matsushita K."/>
            <person name="Fujita N."/>
            <person name="Shirai M."/>
        </authorList>
    </citation>
    <scope>NUCLEOTIDE SEQUENCE [LARGE SCALE GENOMIC DNA]</scope>
    <source>
        <strain evidence="14">NBRC 105184 / IFO 3283-01</strain>
    </source>
</reference>
<dbReference type="GO" id="GO:0030976">
    <property type="term" value="F:thiamine pyrophosphate binding"/>
    <property type="evidence" value="ECO:0007669"/>
    <property type="project" value="InterPro"/>
</dbReference>
<dbReference type="InterPro" id="IPR011603">
    <property type="entry name" value="2oxoglutarate_DH_E1"/>
</dbReference>
<dbReference type="PANTHER" id="PTHR23152">
    <property type="entry name" value="2-OXOGLUTARATE DEHYDROGENASE"/>
    <property type="match status" value="1"/>
</dbReference>
<dbReference type="InterPro" id="IPR001017">
    <property type="entry name" value="DH_E1"/>
</dbReference>
<dbReference type="InterPro" id="IPR005475">
    <property type="entry name" value="Transketolase-like_Pyr-bd"/>
</dbReference>
<dbReference type="EMBL" id="AP011121">
    <property type="protein sequence ID" value="BAH98914.1"/>
    <property type="molecule type" value="Genomic_DNA"/>
</dbReference>
<evidence type="ECO:0000256" key="4">
    <source>
        <dbReference type="ARBA" id="ARBA00011301"/>
    </source>
</evidence>
<dbReference type="InterPro" id="IPR031717">
    <property type="entry name" value="ODO-1/KGD_C"/>
</dbReference>
<organism evidence="13 14">
    <name type="scientific">Acetobacter pasteurianus (strain NBRC 105184 / IFO 3283-01)</name>
    <dbReference type="NCBI Taxonomy" id="634452"/>
    <lineage>
        <taxon>Bacteria</taxon>
        <taxon>Pseudomonadati</taxon>
        <taxon>Pseudomonadota</taxon>
        <taxon>Alphaproteobacteria</taxon>
        <taxon>Acetobacterales</taxon>
        <taxon>Acetobacteraceae</taxon>
        <taxon>Acetobacter</taxon>
    </lineage>
</organism>
<dbReference type="CDD" id="cd02016">
    <property type="entry name" value="TPP_E1_OGDC_like"/>
    <property type="match status" value="1"/>
</dbReference>
<evidence type="ECO:0000256" key="10">
    <source>
        <dbReference type="ARBA" id="ARBA00030680"/>
    </source>
</evidence>
<evidence type="ECO:0000256" key="5">
    <source>
        <dbReference type="ARBA" id="ARBA00012280"/>
    </source>
</evidence>
<evidence type="ECO:0000313" key="14">
    <source>
        <dbReference type="Proteomes" id="UP000000948"/>
    </source>
</evidence>
<proteinExistence type="inferred from homology"/>
<dbReference type="Gene3D" id="3.40.50.11610">
    <property type="entry name" value="Multifunctional 2-oxoglutarate metabolism enzyme, C-terminal domain"/>
    <property type="match status" value="1"/>
</dbReference>
<dbReference type="NCBIfam" id="NF006914">
    <property type="entry name" value="PRK09404.1"/>
    <property type="match status" value="1"/>
</dbReference>
<dbReference type="STRING" id="634452.APA01_07660"/>
<dbReference type="HOGENOM" id="CLU_004709_1_0_5"/>
<dbReference type="GO" id="GO:0006099">
    <property type="term" value="P:tricarboxylic acid cycle"/>
    <property type="evidence" value="ECO:0007669"/>
    <property type="project" value="TreeGrafter"/>
</dbReference>
<dbReference type="InterPro" id="IPR042179">
    <property type="entry name" value="KGD_C_sf"/>
</dbReference>
<comment type="function">
    <text evidence="2">E1 component of the 2-oxoglutarate dehydrogenase (OGDH) complex which catalyzes the decarboxylation of 2-oxoglutarate, the first step in the conversion of 2-oxoglutarate to succinyl-CoA and CO(2).</text>
</comment>